<evidence type="ECO:0000256" key="1">
    <source>
        <dbReference type="ARBA" id="ARBA00006767"/>
    </source>
</evidence>
<dbReference type="GO" id="GO:0022627">
    <property type="term" value="C:cytosolic small ribosomal subunit"/>
    <property type="evidence" value="ECO:0007669"/>
    <property type="project" value="TreeGrafter"/>
</dbReference>
<comment type="function">
    <text evidence="6">Binds mRNA; thus facilitating recognition of the initiation point. It is needed to translate mRNA with a short Shine-Dalgarno (SD) purine-rich sequence.</text>
</comment>
<name>A0A7W8IFB2_9BACT</name>
<feature type="domain" description="S1 motif" evidence="10">
    <location>
        <begin position="392"/>
        <end position="462"/>
    </location>
</feature>
<feature type="domain" description="S1 motif" evidence="10">
    <location>
        <begin position="305"/>
        <end position="375"/>
    </location>
</feature>
<feature type="region of interest" description="Disordered" evidence="9">
    <location>
        <begin position="1"/>
        <end position="29"/>
    </location>
</feature>
<feature type="domain" description="S1 motif" evidence="10">
    <location>
        <begin position="53"/>
        <end position="116"/>
    </location>
</feature>
<dbReference type="FunFam" id="2.40.50.140:FF:000103">
    <property type="entry name" value="protein RRP5 homolog"/>
    <property type="match status" value="1"/>
</dbReference>
<evidence type="ECO:0000256" key="3">
    <source>
        <dbReference type="ARBA" id="ARBA00022884"/>
    </source>
</evidence>
<evidence type="ECO:0000256" key="4">
    <source>
        <dbReference type="ARBA" id="ARBA00022980"/>
    </source>
</evidence>
<dbReference type="SMART" id="SM00316">
    <property type="entry name" value="S1"/>
    <property type="match status" value="6"/>
</dbReference>
<dbReference type="InterPro" id="IPR012340">
    <property type="entry name" value="NA-bd_OB-fold"/>
</dbReference>
<dbReference type="InterPro" id="IPR003029">
    <property type="entry name" value="S1_domain"/>
</dbReference>
<dbReference type="InterPro" id="IPR035104">
    <property type="entry name" value="Ribosomal_protein_S1-like"/>
</dbReference>
<keyword evidence="12" id="KW-1185">Reference proteome</keyword>
<evidence type="ECO:0000256" key="2">
    <source>
        <dbReference type="ARBA" id="ARBA00022737"/>
    </source>
</evidence>
<accession>A0A7W8IFB2</accession>
<dbReference type="Proteomes" id="UP000568106">
    <property type="component" value="Unassembled WGS sequence"/>
</dbReference>
<dbReference type="Gene3D" id="2.40.50.140">
    <property type="entry name" value="Nucleic acid-binding proteins"/>
    <property type="match status" value="5"/>
</dbReference>
<protein>
    <recommendedName>
        <fullName evidence="7">Small ribosomal subunit protein bS1</fullName>
    </recommendedName>
    <alternativeName>
        <fullName evidence="8">30S ribosomal protein S1</fullName>
    </alternativeName>
</protein>
<reference evidence="11" key="1">
    <citation type="submission" date="2020-08" db="EMBL/GenBank/DDBJ databases">
        <title>Genomic Encyclopedia of Type Strains, Phase IV (KMG-V): Genome sequencing to study the core and pangenomes of soil and plant-associated prokaryotes.</title>
        <authorList>
            <person name="Whitman W."/>
        </authorList>
    </citation>
    <scope>NUCLEOTIDE SEQUENCE [LARGE SCALE GENOMIC DNA]</scope>
    <source>
        <strain evidence="11">M8UP27</strain>
    </source>
</reference>
<keyword evidence="3" id="KW-0694">RNA-binding</keyword>
<comment type="caution">
    <text evidence="11">The sequence shown here is derived from an EMBL/GenBank/DDBJ whole genome shotgun (WGS) entry which is preliminary data.</text>
</comment>
<dbReference type="AlphaFoldDB" id="A0A7W8IFB2"/>
<evidence type="ECO:0000256" key="8">
    <source>
        <dbReference type="ARBA" id="ARBA00035517"/>
    </source>
</evidence>
<evidence type="ECO:0000259" key="10">
    <source>
        <dbReference type="PROSITE" id="PS50126"/>
    </source>
</evidence>
<dbReference type="NCBIfam" id="NF004952">
    <property type="entry name" value="PRK06299.1-2"/>
    <property type="match status" value="1"/>
</dbReference>
<dbReference type="EMBL" id="JACHDY010000001">
    <property type="protein sequence ID" value="MBB5316173.1"/>
    <property type="molecule type" value="Genomic_DNA"/>
</dbReference>
<keyword evidence="2" id="KW-0677">Repeat</keyword>
<evidence type="ECO:0000313" key="12">
    <source>
        <dbReference type="Proteomes" id="UP000568106"/>
    </source>
</evidence>
<dbReference type="GO" id="GO:0003729">
    <property type="term" value="F:mRNA binding"/>
    <property type="evidence" value="ECO:0007669"/>
    <property type="project" value="UniProtKB-ARBA"/>
</dbReference>
<dbReference type="CDD" id="cd05688">
    <property type="entry name" value="S1_RPS1_repeat_ec3"/>
    <property type="match status" value="1"/>
</dbReference>
<gene>
    <name evidence="11" type="ORF">HDF09_000823</name>
</gene>
<dbReference type="PROSITE" id="PS50126">
    <property type="entry name" value="S1"/>
    <property type="match status" value="5"/>
</dbReference>
<sequence length="575" mass="62196">MSNPSVPEHPSFDATESGEVPEFTELAPESTESFDAILSEYEETHSRRSGEGGKQIAGTVVAVSADSVFVDIGYKTEGVLPLALFQSAGETVEPGGKLLVSVKGRNEEGYYELSRMRVEQPKDWSALEQAFAEKSVIVGTVTGVVKGGLTVDVGVRAFMPGSRSGARDAAEMEKLVGQEIRCRIIKLDVAEEDLVVDRRAVAEEEDRSTKERRFGEISEGDVVSGTVRSLMDYGAFVDIGGVDGLLHISDIAWARVEKPAEVLTVGQQIEAKVLKVEAAGKRISLGMKQLMAHPWDAVAGKYVAGERVRGAVTRVTDFGAFVELEPGVEGMVHVSEMSWVKKVRKPGDLVKPGDVVEVMILGVSAAERRMSLGLKQTLGDPWVDAAEKFVVGSQVEGPVVSFTKFGAFVQLTEGVEGMIHVSEISAEKRIERPQDVLRVGQVVKAKLLDFDREKRQIKLSMKQLVPTGLDEYIAEHAQGDVVTGRLIEVSGDHGTVELGEGIRSRARLVAEAAVKEEAKSTGADLSSISSMLAARWKNGPSAAEAKAEPVRAGQVRSFRITLLDREMKKVEVQLV</sequence>
<evidence type="ECO:0000313" key="11">
    <source>
        <dbReference type="EMBL" id="MBB5316173.1"/>
    </source>
</evidence>
<feature type="domain" description="S1 motif" evidence="10">
    <location>
        <begin position="220"/>
        <end position="288"/>
    </location>
</feature>
<feature type="domain" description="S1 motif" evidence="10">
    <location>
        <begin position="134"/>
        <end position="199"/>
    </location>
</feature>
<dbReference type="GO" id="GO:0003735">
    <property type="term" value="F:structural constituent of ribosome"/>
    <property type="evidence" value="ECO:0007669"/>
    <property type="project" value="TreeGrafter"/>
</dbReference>
<dbReference type="PANTHER" id="PTHR10724">
    <property type="entry name" value="30S RIBOSOMAL PROTEIN S1"/>
    <property type="match status" value="1"/>
</dbReference>
<evidence type="ECO:0000256" key="7">
    <source>
        <dbReference type="ARBA" id="ARBA00035293"/>
    </source>
</evidence>
<organism evidence="11 12">
    <name type="scientific">Tunturiibacter empetritectus</name>
    <dbReference type="NCBI Taxonomy" id="3069691"/>
    <lineage>
        <taxon>Bacteria</taxon>
        <taxon>Pseudomonadati</taxon>
        <taxon>Acidobacteriota</taxon>
        <taxon>Terriglobia</taxon>
        <taxon>Terriglobales</taxon>
        <taxon>Acidobacteriaceae</taxon>
        <taxon>Tunturiibacter</taxon>
    </lineage>
</organism>
<dbReference type="SUPFAM" id="SSF50249">
    <property type="entry name" value="Nucleic acid-binding proteins"/>
    <property type="match status" value="5"/>
</dbReference>
<dbReference type="FunFam" id="2.40.50.140:FF:000011">
    <property type="entry name" value="30S ribosomal protein S1"/>
    <property type="match status" value="1"/>
</dbReference>
<dbReference type="PANTHER" id="PTHR10724:SF7">
    <property type="entry name" value="SMALL RIBOSOMAL SUBUNIT PROTEIN BS1C"/>
    <property type="match status" value="1"/>
</dbReference>
<dbReference type="CDD" id="cd04465">
    <property type="entry name" value="S1_RPS1_repeat_ec2_hs2"/>
    <property type="match status" value="1"/>
</dbReference>
<comment type="similarity">
    <text evidence="1">Belongs to the bacterial ribosomal protein bS1 family.</text>
</comment>
<dbReference type="FunFam" id="2.40.50.140:FF:000051">
    <property type="entry name" value="RNA-binding transcriptional accessory protein"/>
    <property type="match status" value="1"/>
</dbReference>
<proteinExistence type="inferred from homology"/>
<keyword evidence="4 11" id="KW-0689">Ribosomal protein</keyword>
<dbReference type="Pfam" id="PF00575">
    <property type="entry name" value="S1"/>
    <property type="match status" value="4"/>
</dbReference>
<dbReference type="PRINTS" id="PR00681">
    <property type="entry name" value="RIBOSOMALS1"/>
</dbReference>
<keyword evidence="5" id="KW-0687">Ribonucleoprotein</keyword>
<evidence type="ECO:0000256" key="9">
    <source>
        <dbReference type="SAM" id="MobiDB-lite"/>
    </source>
</evidence>
<dbReference type="InterPro" id="IPR050437">
    <property type="entry name" value="Ribos_protein_bS1-like"/>
</dbReference>
<evidence type="ECO:0000256" key="5">
    <source>
        <dbReference type="ARBA" id="ARBA00023274"/>
    </source>
</evidence>
<evidence type="ECO:0000256" key="6">
    <source>
        <dbReference type="ARBA" id="ARBA00025604"/>
    </source>
</evidence>
<dbReference type="GO" id="GO:0006412">
    <property type="term" value="P:translation"/>
    <property type="evidence" value="ECO:0007669"/>
    <property type="project" value="TreeGrafter"/>
</dbReference>